<keyword evidence="2" id="KW-0229">DNA integration</keyword>
<evidence type="ECO:0000256" key="3">
    <source>
        <dbReference type="ARBA" id="ARBA00023125"/>
    </source>
</evidence>
<dbReference type="InterPro" id="IPR013762">
    <property type="entry name" value="Integrase-like_cat_sf"/>
</dbReference>
<dbReference type="PANTHER" id="PTHR30349:SF41">
    <property type="entry name" value="INTEGRASE_RECOMBINASE PROTEIN MJ0367-RELATED"/>
    <property type="match status" value="1"/>
</dbReference>
<dbReference type="SUPFAM" id="SSF56349">
    <property type="entry name" value="DNA breaking-rejoining enzymes"/>
    <property type="match status" value="1"/>
</dbReference>
<sequence length="318" mass="35712">MSLDLSILSRHEDPDLYDVHKITFGEWIVLTDHIEAWVATLENEQKTIDMKRTDVTRFAKNFRYAHDATNRAVIEWVEMDLIDQSNLSYATCRRIVSACRGYWTFLQRRHKLDCPAPFENVVPKSNSKSGKKAHSEARKGFDLQDYRNLLSGAQGGSQDLSQLIQLGAYTGARIEELCSLPLTNVASDRLHIEDAKTEAGWRIIPIHPHISDLVANLSENSTDGFLLSGLTFNKYDDRSNAIGKRFGRLKTKLGYGSDHVFHSLRKGVASQLEAAGIPENVAARLLGHEFKTMTYGLYAGGKLPFAVLNDALCKVDWT</sequence>
<dbReference type="InterPro" id="IPR044068">
    <property type="entry name" value="CB"/>
</dbReference>
<comment type="similarity">
    <text evidence="1">Belongs to the 'phage' integrase family.</text>
</comment>
<evidence type="ECO:0000256" key="1">
    <source>
        <dbReference type="ARBA" id="ARBA00008857"/>
    </source>
</evidence>
<evidence type="ECO:0000256" key="4">
    <source>
        <dbReference type="ARBA" id="ARBA00023172"/>
    </source>
</evidence>
<dbReference type="Proteomes" id="UP000051681">
    <property type="component" value="Unassembled WGS sequence"/>
</dbReference>
<dbReference type="GO" id="GO:0015074">
    <property type="term" value="P:DNA integration"/>
    <property type="evidence" value="ECO:0007669"/>
    <property type="project" value="UniProtKB-KW"/>
</dbReference>
<feature type="domain" description="Core-binding (CB)" evidence="7">
    <location>
        <begin position="28"/>
        <end position="107"/>
    </location>
</feature>
<dbReference type="PROSITE" id="PS51900">
    <property type="entry name" value="CB"/>
    <property type="match status" value="1"/>
</dbReference>
<dbReference type="EMBL" id="CYSF01000006">
    <property type="protein sequence ID" value="CUH84210.1"/>
    <property type="molecule type" value="Genomic_DNA"/>
</dbReference>
<gene>
    <name evidence="8" type="ORF">TM5383_01416</name>
</gene>
<dbReference type="PANTHER" id="PTHR30349">
    <property type="entry name" value="PHAGE INTEGRASE-RELATED"/>
    <property type="match status" value="1"/>
</dbReference>
<keyword evidence="4" id="KW-0233">DNA recombination</keyword>
<reference evidence="8 9" key="1">
    <citation type="submission" date="2015-09" db="EMBL/GenBank/DDBJ databases">
        <authorList>
            <consortium name="Swine Surveillance"/>
        </authorList>
    </citation>
    <scope>NUCLEOTIDE SEQUENCE [LARGE SCALE GENOMIC DNA]</scope>
    <source>
        <strain evidence="8 9">CECT 8383</strain>
    </source>
</reference>
<evidence type="ECO:0000256" key="2">
    <source>
        <dbReference type="ARBA" id="ARBA00022908"/>
    </source>
</evidence>
<evidence type="ECO:0000256" key="5">
    <source>
        <dbReference type="PROSITE-ProRule" id="PRU01248"/>
    </source>
</evidence>
<accession>A0A0P1H283</accession>
<dbReference type="InterPro" id="IPR002104">
    <property type="entry name" value="Integrase_catalytic"/>
</dbReference>
<dbReference type="GO" id="GO:0003677">
    <property type="term" value="F:DNA binding"/>
    <property type="evidence" value="ECO:0007669"/>
    <property type="project" value="UniProtKB-UniRule"/>
</dbReference>
<dbReference type="GO" id="GO:0006310">
    <property type="term" value="P:DNA recombination"/>
    <property type="evidence" value="ECO:0007669"/>
    <property type="project" value="UniProtKB-KW"/>
</dbReference>
<keyword evidence="3 5" id="KW-0238">DNA-binding</keyword>
<proteinExistence type="inferred from homology"/>
<evidence type="ECO:0000259" key="6">
    <source>
        <dbReference type="PROSITE" id="PS51898"/>
    </source>
</evidence>
<dbReference type="InterPro" id="IPR011010">
    <property type="entry name" value="DNA_brk_join_enz"/>
</dbReference>
<evidence type="ECO:0000313" key="9">
    <source>
        <dbReference type="Proteomes" id="UP000051681"/>
    </source>
</evidence>
<keyword evidence="9" id="KW-1185">Reference proteome</keyword>
<organism evidence="8 9">
    <name type="scientific">Thalassovita mediterranea</name>
    <dbReference type="NCBI Taxonomy" id="340021"/>
    <lineage>
        <taxon>Bacteria</taxon>
        <taxon>Pseudomonadati</taxon>
        <taxon>Pseudomonadota</taxon>
        <taxon>Alphaproteobacteria</taxon>
        <taxon>Rhodobacterales</taxon>
        <taxon>Roseobacteraceae</taxon>
        <taxon>Thalassovita</taxon>
    </lineage>
</organism>
<evidence type="ECO:0000259" key="7">
    <source>
        <dbReference type="PROSITE" id="PS51900"/>
    </source>
</evidence>
<dbReference type="AlphaFoldDB" id="A0A0P1H283"/>
<dbReference type="Gene3D" id="1.10.443.10">
    <property type="entry name" value="Intergrase catalytic core"/>
    <property type="match status" value="1"/>
</dbReference>
<name>A0A0P1H283_9RHOB</name>
<feature type="domain" description="Tyr recombinase" evidence="6">
    <location>
        <begin position="136"/>
        <end position="313"/>
    </location>
</feature>
<evidence type="ECO:0000313" key="8">
    <source>
        <dbReference type="EMBL" id="CUH84210.1"/>
    </source>
</evidence>
<dbReference type="InterPro" id="IPR050090">
    <property type="entry name" value="Tyrosine_recombinase_XerCD"/>
</dbReference>
<protein>
    <submittedName>
        <fullName evidence="8">Site-specific tyrosine recombinase XerC</fullName>
    </submittedName>
</protein>
<dbReference type="STRING" id="340021.TM5383_01416"/>
<dbReference type="Pfam" id="PF00589">
    <property type="entry name" value="Phage_integrase"/>
    <property type="match status" value="1"/>
</dbReference>
<dbReference type="PROSITE" id="PS51898">
    <property type="entry name" value="TYR_RECOMBINASE"/>
    <property type="match status" value="1"/>
</dbReference>